<comment type="caution">
    <text evidence="12">The sequence shown here is derived from an EMBL/GenBank/DDBJ whole genome shotgun (WGS) entry which is preliminary data.</text>
</comment>
<evidence type="ECO:0000259" key="11">
    <source>
        <dbReference type="Pfam" id="PF12180"/>
    </source>
</evidence>
<dbReference type="GO" id="GO:0045184">
    <property type="term" value="P:establishment of protein localization"/>
    <property type="evidence" value="ECO:0007669"/>
    <property type="project" value="TreeGrafter"/>
</dbReference>
<protein>
    <recommendedName>
        <fullName evidence="8">Centrosomal protein of 55 kDa</fullName>
    </recommendedName>
</protein>
<evidence type="ECO:0000256" key="1">
    <source>
        <dbReference type="ARBA" id="ARBA00004114"/>
    </source>
</evidence>
<evidence type="ECO:0000256" key="10">
    <source>
        <dbReference type="SAM" id="MobiDB-lite"/>
    </source>
</evidence>
<feature type="coiled-coil region" evidence="9">
    <location>
        <begin position="240"/>
        <end position="331"/>
    </location>
</feature>
<evidence type="ECO:0000256" key="8">
    <source>
        <dbReference type="ARBA" id="ARBA00069787"/>
    </source>
</evidence>
<dbReference type="FunFam" id="1.20.5.1180:FF:000002">
    <property type="entry name" value="Centrosomal protein of 55 kDa"/>
    <property type="match status" value="1"/>
</dbReference>
<sequence length="476" mass="55606">MTSRNGKAAITSKFGIKLGVSKSDTEIDKLRKENALLKKTMDEISKRKGKLTDMERNQLLETILKLETLKEENTQQLAAKENEVITLRQQLKQNGDVVILRAQLAEKNKEAERREQLFKSLAEETESVKNKYAAIAAKCQEFENQVVGNEVSSQNYKTEAKTSTEIVAIQEQLRDALDKNQQWLVYDQQREAYVKGLLSTIFEQEQKLSQANQSLQHRHKEGNSEENNPDKKQEYYDKVLLTAKQDLEAQKTTVSQLQHELSELRKKYDQQSREVKDLNLQLHSERINSRQYVDDEKKRMGDKVQRLKEELENAKVRFEEERKRSAELSKRSSDLSSQVNLLQKSLLSQQEEQTRIAVLEQQIHMSTKDFESEKLDRQSLQQQLHKVLKELRKAREQITRLETTKQLQEFRLSEPSCSNTHEFDQPPMQDPALYHTSSPKISNLLDESFLECPRCRAKYPTSRHRELLTHIDYCLE</sequence>
<evidence type="ECO:0000313" key="13">
    <source>
        <dbReference type="Proteomes" id="UP001230051"/>
    </source>
</evidence>
<comment type="function">
    <text evidence="7">Plays a role in mitotic exit and cytokinesis. Recruits PDCD6IP and TSG101 to midbody during cytokinesis. Required for successful completion of cytokinesis. Not required for microtubule nucleation. Plays a role in the development of the brain and kidney.</text>
</comment>
<feature type="domain" description="TSG101 and ALIX binding" evidence="11">
    <location>
        <begin position="170"/>
        <end position="202"/>
    </location>
</feature>
<evidence type="ECO:0000256" key="3">
    <source>
        <dbReference type="ARBA" id="ARBA00004626"/>
    </source>
</evidence>
<dbReference type="PANTHER" id="PTHR31838">
    <property type="entry name" value="CENTROSOMAL PROTEIN OF 55 KDA"/>
    <property type="match status" value="1"/>
</dbReference>
<dbReference type="GO" id="GO:0051896">
    <property type="term" value="P:regulation of phosphatidylinositol 3-kinase/protein kinase B signal transduction"/>
    <property type="evidence" value="ECO:0007669"/>
    <property type="project" value="InterPro"/>
</dbReference>
<feature type="coiled-coil region" evidence="9">
    <location>
        <begin position="377"/>
        <end position="411"/>
    </location>
</feature>
<name>A0AAD8D8Q3_ACIOX</name>
<dbReference type="AlphaFoldDB" id="A0AAD8D8Q3"/>
<dbReference type="GO" id="GO:0090543">
    <property type="term" value="C:Flemming body"/>
    <property type="evidence" value="ECO:0007669"/>
    <property type="project" value="UniProtKB-SubCell"/>
</dbReference>
<evidence type="ECO:0000256" key="6">
    <source>
        <dbReference type="ARBA" id="ARBA00023212"/>
    </source>
</evidence>
<dbReference type="Pfam" id="PF12180">
    <property type="entry name" value="EABR"/>
    <property type="match status" value="1"/>
</dbReference>
<evidence type="ECO:0000256" key="4">
    <source>
        <dbReference type="ARBA" id="ARBA00022490"/>
    </source>
</evidence>
<evidence type="ECO:0000256" key="9">
    <source>
        <dbReference type="SAM" id="Coils"/>
    </source>
</evidence>
<keyword evidence="4" id="KW-0963">Cytoplasm</keyword>
<dbReference type="GO" id="GO:0005814">
    <property type="term" value="C:centriole"/>
    <property type="evidence" value="ECO:0007669"/>
    <property type="project" value="UniProtKB-SubCell"/>
</dbReference>
<evidence type="ECO:0000313" key="12">
    <source>
        <dbReference type="EMBL" id="KAK1164575.1"/>
    </source>
</evidence>
<feature type="region of interest" description="Disordered" evidence="10">
    <location>
        <begin position="210"/>
        <end position="232"/>
    </location>
</feature>
<evidence type="ECO:0000256" key="2">
    <source>
        <dbReference type="ARBA" id="ARBA00004476"/>
    </source>
</evidence>
<proteinExistence type="predicted"/>
<dbReference type="Gene3D" id="1.20.5.990">
    <property type="entry name" value="Nemo cc2-lz domain - 1d5 darpin complex"/>
    <property type="match status" value="1"/>
</dbReference>
<evidence type="ECO:0000256" key="7">
    <source>
        <dbReference type="ARBA" id="ARBA00055531"/>
    </source>
</evidence>
<comment type="subcellular location">
    <subcellularLocation>
        <location evidence="3">Cleavage furrow</location>
    </subcellularLocation>
    <subcellularLocation>
        <location evidence="1">Cytoplasm</location>
        <location evidence="1">Cytoskeleton</location>
        <location evidence="1">Microtubule organizing center</location>
        <location evidence="1">Centrosome</location>
        <location evidence="1">Centriole</location>
    </subcellularLocation>
    <subcellularLocation>
        <location evidence="2">Midbody</location>
        <location evidence="2">Midbody ring</location>
    </subcellularLocation>
</comment>
<dbReference type="GO" id="GO:0000281">
    <property type="term" value="P:mitotic cytokinesis"/>
    <property type="evidence" value="ECO:0007669"/>
    <property type="project" value="InterPro"/>
</dbReference>
<dbReference type="InterPro" id="IPR022008">
    <property type="entry name" value="EABR"/>
</dbReference>
<dbReference type="Gene3D" id="1.20.5.1180">
    <property type="entry name" value="Geminin coiled-coil domain"/>
    <property type="match status" value="1"/>
</dbReference>
<accession>A0AAD8D8Q3</accession>
<dbReference type="PANTHER" id="PTHR31838:SF1">
    <property type="entry name" value="CENTROSOMAL PROTEIN OF 55 KDA"/>
    <property type="match status" value="1"/>
</dbReference>
<keyword evidence="6" id="KW-0206">Cytoskeleton</keyword>
<dbReference type="Proteomes" id="UP001230051">
    <property type="component" value="Unassembled WGS sequence"/>
</dbReference>
<organism evidence="12 13">
    <name type="scientific">Acipenser oxyrinchus oxyrinchus</name>
    <dbReference type="NCBI Taxonomy" id="40147"/>
    <lineage>
        <taxon>Eukaryota</taxon>
        <taxon>Metazoa</taxon>
        <taxon>Chordata</taxon>
        <taxon>Craniata</taxon>
        <taxon>Vertebrata</taxon>
        <taxon>Euteleostomi</taxon>
        <taxon>Actinopterygii</taxon>
        <taxon>Chondrostei</taxon>
        <taxon>Acipenseriformes</taxon>
        <taxon>Acipenseridae</taxon>
        <taxon>Acipenser</taxon>
    </lineage>
</organism>
<feature type="coiled-coil region" evidence="9">
    <location>
        <begin position="20"/>
        <end position="124"/>
    </location>
</feature>
<dbReference type="GO" id="GO:0032154">
    <property type="term" value="C:cleavage furrow"/>
    <property type="evidence" value="ECO:0007669"/>
    <property type="project" value="UniProtKB-SubCell"/>
</dbReference>
<evidence type="ECO:0000256" key="5">
    <source>
        <dbReference type="ARBA" id="ARBA00023054"/>
    </source>
</evidence>
<dbReference type="InterPro" id="IPR038926">
    <property type="entry name" value="CEP55"/>
</dbReference>
<keyword evidence="5 9" id="KW-0175">Coiled coil</keyword>
<keyword evidence="13" id="KW-1185">Reference proteome</keyword>
<gene>
    <name evidence="12" type="primary">CEP55</name>
    <name evidence="12" type="ORF">AOXY_G14923</name>
</gene>
<dbReference type="EMBL" id="JAGXEW010000013">
    <property type="protein sequence ID" value="KAK1164575.1"/>
    <property type="molecule type" value="Genomic_DNA"/>
</dbReference>
<reference evidence="12" key="1">
    <citation type="submission" date="2022-02" db="EMBL/GenBank/DDBJ databases">
        <title>Atlantic sturgeon de novo genome assembly.</title>
        <authorList>
            <person name="Stock M."/>
            <person name="Klopp C."/>
            <person name="Guiguen Y."/>
            <person name="Cabau C."/>
            <person name="Parinello H."/>
            <person name="Santidrian Yebra-Pimentel E."/>
            <person name="Kuhl H."/>
            <person name="Dirks R.P."/>
            <person name="Guessner J."/>
            <person name="Wuertz S."/>
            <person name="Du K."/>
            <person name="Schartl M."/>
        </authorList>
    </citation>
    <scope>NUCLEOTIDE SEQUENCE</scope>
    <source>
        <strain evidence="12">STURGEONOMICS-FGT-2020</strain>
        <tissue evidence="12">Whole blood</tissue>
    </source>
</reference>